<name>A0AAC9LJE2_9PSEU</name>
<proteinExistence type="predicted"/>
<organism evidence="1 2">
    <name type="scientific">Actinoalloteichus fjordicus</name>
    <dbReference type="NCBI Taxonomy" id="1612552"/>
    <lineage>
        <taxon>Bacteria</taxon>
        <taxon>Bacillati</taxon>
        <taxon>Actinomycetota</taxon>
        <taxon>Actinomycetes</taxon>
        <taxon>Pseudonocardiales</taxon>
        <taxon>Pseudonocardiaceae</taxon>
        <taxon>Actinoalloteichus</taxon>
    </lineage>
</organism>
<accession>A0AAC9LJE2</accession>
<dbReference type="InterPro" id="IPR013446">
    <property type="entry name" value="G1P_cyt_trans-like"/>
</dbReference>
<sequence length="283" mass="31506">MKVVLFCGGYGMRMRNGTADDLPKPMHAVGPRPLLWHVMRYYAHFGHTEFILCLGYGARHIKNFFLNYAETDSNDFVLRDGTVRLRSADISGWSIDFVHTGLASSIGERLRRVRHLVADDEVFLANYADVLTDAPLDGLVDRFHTEGATAAMLVVPPQSSFHCVELGERSMVSAITPVSSLPIWENGGYFVLRQDVFDHLPPGGDLVDDACAEFAKRGELLAYPYRGFWQPADTVKERAALENAYLLGERPWMLWESEHPSGPDAFAASDSFGQPAARAGIER</sequence>
<dbReference type="Proteomes" id="UP000185511">
    <property type="component" value="Chromosome"/>
</dbReference>
<dbReference type="SUPFAM" id="SSF53448">
    <property type="entry name" value="Nucleotide-diphospho-sugar transferases"/>
    <property type="match status" value="1"/>
</dbReference>
<dbReference type="PANTHER" id="PTHR47183">
    <property type="entry name" value="GLUCOSE-1-PHOSPHATE CYTIDYLYLTRANSFERASE-RELATED"/>
    <property type="match status" value="1"/>
</dbReference>
<dbReference type="RefSeq" id="WP_075743019.1">
    <property type="nucleotide sequence ID" value="NZ_CP016076.1"/>
</dbReference>
<dbReference type="GO" id="GO:0047343">
    <property type="term" value="F:glucose-1-phosphate cytidylyltransferase activity"/>
    <property type="evidence" value="ECO:0007669"/>
    <property type="project" value="InterPro"/>
</dbReference>
<dbReference type="InterPro" id="IPR029044">
    <property type="entry name" value="Nucleotide-diphossugar_trans"/>
</dbReference>
<evidence type="ECO:0000313" key="1">
    <source>
        <dbReference type="EMBL" id="APU17762.1"/>
    </source>
</evidence>
<reference evidence="2" key="1">
    <citation type="submission" date="2016-06" db="EMBL/GenBank/DDBJ databases">
        <title>Complete genome sequence of Actinoalloteichus fjordicus DSM 46855 (=ADI127-17), type strain of the new species Actinoalloteichus fjordicus.</title>
        <authorList>
            <person name="Ruckert C."/>
            <person name="Nouioui I."/>
            <person name="Willmese J."/>
            <person name="van Wezel G."/>
            <person name="Klenk H.-P."/>
            <person name="Kalinowski J."/>
            <person name="Zotchev S.B."/>
        </authorList>
    </citation>
    <scope>NUCLEOTIDE SEQUENCE [LARGE SCALE GENOMIC DNA]</scope>
    <source>
        <strain evidence="2">ADI127-7</strain>
    </source>
</reference>
<dbReference type="AlphaFoldDB" id="A0AAC9LJE2"/>
<gene>
    <name evidence="1" type="ORF">UA74_28830</name>
</gene>
<keyword evidence="2" id="KW-1185">Reference proteome</keyword>
<evidence type="ECO:0008006" key="3">
    <source>
        <dbReference type="Google" id="ProtNLM"/>
    </source>
</evidence>
<dbReference type="KEGG" id="acad:UA74_28830"/>
<dbReference type="PANTHER" id="PTHR47183:SF3">
    <property type="entry name" value="TRANSFERASE"/>
    <property type="match status" value="1"/>
</dbReference>
<evidence type="ECO:0000313" key="2">
    <source>
        <dbReference type="Proteomes" id="UP000185511"/>
    </source>
</evidence>
<protein>
    <recommendedName>
        <fullName evidence="3">Glucose-1-phosphate cytidylyltransferase</fullName>
    </recommendedName>
</protein>
<dbReference type="EMBL" id="CP016076">
    <property type="protein sequence ID" value="APU17762.1"/>
    <property type="molecule type" value="Genomic_DNA"/>
</dbReference>
<dbReference type="Gene3D" id="3.90.550.10">
    <property type="entry name" value="Spore Coat Polysaccharide Biosynthesis Protein SpsA, Chain A"/>
    <property type="match status" value="1"/>
</dbReference>